<name>X0YWQ6_9ZZZZ</name>
<proteinExistence type="predicted"/>
<sequence length="195" mass="23292">MKYLKLRRLKKNLYFTVEDVASVLNIKQSSARVMCSRYAKNGFFIRLKNNFYVLSENWDKFSREDFLRISNYIQVPSYISYMTALMKYGVTTQVQQNFFESCSLKRTKVFDVGGIEFRYYKIKKDYYFGFERKNNIFLATKEKAFIDTTYLYSFGKYRIDFSSLDLNKLDKEKIIEIINIFPAKTKKLVGKLCEI</sequence>
<protein>
    <recommendedName>
        <fullName evidence="2">AbiEi antitoxin C-terminal domain-containing protein</fullName>
    </recommendedName>
</protein>
<evidence type="ECO:0008006" key="2">
    <source>
        <dbReference type="Google" id="ProtNLM"/>
    </source>
</evidence>
<dbReference type="AlphaFoldDB" id="X0YWQ6"/>
<dbReference type="EMBL" id="BART01000016">
    <property type="protein sequence ID" value="GAG61304.1"/>
    <property type="molecule type" value="Genomic_DNA"/>
</dbReference>
<reference evidence="1" key="1">
    <citation type="journal article" date="2014" name="Front. Microbiol.">
        <title>High frequency of phylogenetically diverse reductive dehalogenase-homologous genes in deep subseafloor sedimentary metagenomes.</title>
        <authorList>
            <person name="Kawai M."/>
            <person name="Futagami T."/>
            <person name="Toyoda A."/>
            <person name="Takaki Y."/>
            <person name="Nishi S."/>
            <person name="Hori S."/>
            <person name="Arai W."/>
            <person name="Tsubouchi T."/>
            <person name="Morono Y."/>
            <person name="Uchiyama I."/>
            <person name="Ito T."/>
            <person name="Fujiyama A."/>
            <person name="Inagaki F."/>
            <person name="Takami H."/>
        </authorList>
    </citation>
    <scope>NUCLEOTIDE SEQUENCE</scope>
    <source>
        <strain evidence="1">Expedition CK06-06</strain>
    </source>
</reference>
<organism evidence="1">
    <name type="scientific">marine sediment metagenome</name>
    <dbReference type="NCBI Taxonomy" id="412755"/>
    <lineage>
        <taxon>unclassified sequences</taxon>
        <taxon>metagenomes</taxon>
        <taxon>ecological metagenomes</taxon>
    </lineage>
</organism>
<accession>X0YWQ6</accession>
<evidence type="ECO:0000313" key="1">
    <source>
        <dbReference type="EMBL" id="GAG61304.1"/>
    </source>
</evidence>
<gene>
    <name evidence="1" type="ORF">S01H4_00148</name>
</gene>
<comment type="caution">
    <text evidence="1">The sequence shown here is derived from an EMBL/GenBank/DDBJ whole genome shotgun (WGS) entry which is preliminary data.</text>
</comment>